<accession>A0A5Q4BPR3</accession>
<reference evidence="2 3" key="1">
    <citation type="journal article" date="2019" name="Sci. Rep.">
        <title>Colletotrichum shisoi sp. nov., an anthracnose pathogen of Perilla frutescens in Japan: molecular phylogenetic, morphological and genomic evidence.</title>
        <authorList>
            <person name="Gan P."/>
            <person name="Tsushima A."/>
            <person name="Hiroyama R."/>
            <person name="Narusaka M."/>
            <person name="Takano Y."/>
            <person name="Narusaka Y."/>
            <person name="Kawaradani M."/>
            <person name="Damm U."/>
            <person name="Shirasu K."/>
        </authorList>
    </citation>
    <scope>NUCLEOTIDE SEQUENCE [LARGE SCALE GENOMIC DNA]</scope>
    <source>
        <strain evidence="2 3">PG-2018a</strain>
    </source>
</reference>
<feature type="compositionally biased region" description="Basic and acidic residues" evidence="1">
    <location>
        <begin position="1"/>
        <end position="29"/>
    </location>
</feature>
<proteinExistence type="predicted"/>
<evidence type="ECO:0000313" key="3">
    <source>
        <dbReference type="Proteomes" id="UP000326340"/>
    </source>
</evidence>
<evidence type="ECO:0000313" key="2">
    <source>
        <dbReference type="EMBL" id="TQN68771.1"/>
    </source>
</evidence>
<keyword evidence="3" id="KW-1185">Reference proteome</keyword>
<sequence length="136" mass="14849">MEIKQEGDKVTDDRPWAKSRQDEKKEANGRSESAAGRRMLRVDQFVVILHRGPAQQVPLAPLRQAVAVAVTTIAVAVAATIQDKPHVAGSPTSYPDVERNRLGPAEARALTTSDKQWPEGYVASVCPLPQPLYPAR</sequence>
<dbReference type="EMBL" id="PUHP01000635">
    <property type="protein sequence ID" value="TQN68771.1"/>
    <property type="molecule type" value="Genomic_DNA"/>
</dbReference>
<comment type="caution">
    <text evidence="2">The sequence shown here is derived from an EMBL/GenBank/DDBJ whole genome shotgun (WGS) entry which is preliminary data.</text>
</comment>
<protein>
    <submittedName>
        <fullName evidence="2">Uncharacterized protein</fullName>
    </submittedName>
</protein>
<evidence type="ECO:0000256" key="1">
    <source>
        <dbReference type="SAM" id="MobiDB-lite"/>
    </source>
</evidence>
<name>A0A5Q4BPR3_9PEZI</name>
<dbReference type="Proteomes" id="UP000326340">
    <property type="component" value="Unassembled WGS sequence"/>
</dbReference>
<organism evidence="2 3">
    <name type="scientific">Colletotrichum shisoi</name>
    <dbReference type="NCBI Taxonomy" id="2078593"/>
    <lineage>
        <taxon>Eukaryota</taxon>
        <taxon>Fungi</taxon>
        <taxon>Dikarya</taxon>
        <taxon>Ascomycota</taxon>
        <taxon>Pezizomycotina</taxon>
        <taxon>Sordariomycetes</taxon>
        <taxon>Hypocreomycetidae</taxon>
        <taxon>Glomerellales</taxon>
        <taxon>Glomerellaceae</taxon>
        <taxon>Colletotrichum</taxon>
        <taxon>Colletotrichum destructivum species complex</taxon>
    </lineage>
</organism>
<gene>
    <name evidence="2" type="ORF">CSHISOI_06702</name>
</gene>
<feature type="region of interest" description="Disordered" evidence="1">
    <location>
        <begin position="1"/>
        <end position="35"/>
    </location>
</feature>
<feature type="non-terminal residue" evidence="2">
    <location>
        <position position="136"/>
    </location>
</feature>
<dbReference type="AlphaFoldDB" id="A0A5Q4BPR3"/>